<feature type="transmembrane region" description="Helical" evidence="12">
    <location>
        <begin position="777"/>
        <end position="796"/>
    </location>
</feature>
<feature type="transmembrane region" description="Helical" evidence="12">
    <location>
        <begin position="738"/>
        <end position="757"/>
    </location>
</feature>
<comment type="pathway">
    <text evidence="2 12">Glycolipid biosynthesis; glycosylphosphatidylinositol-anchor biosynthesis.</text>
</comment>
<proteinExistence type="inferred from homology"/>
<dbReference type="Pfam" id="PF01663">
    <property type="entry name" value="Phosphodiest"/>
    <property type="match status" value="1"/>
</dbReference>
<keyword evidence="9 12" id="KW-1133">Transmembrane helix</keyword>
<evidence type="ECO:0000256" key="4">
    <source>
        <dbReference type="ARBA" id="ARBA00020830"/>
    </source>
</evidence>
<evidence type="ECO:0000256" key="3">
    <source>
        <dbReference type="ARBA" id="ARBA00005315"/>
    </source>
</evidence>
<dbReference type="PANTHER" id="PTHR23072">
    <property type="entry name" value="PHOSPHATIDYLINOSITOL GLYCAN-RELATED"/>
    <property type="match status" value="1"/>
</dbReference>
<feature type="domain" description="Sphingolipid delta4-desaturase N-terminal" evidence="13">
    <location>
        <begin position="1041"/>
        <end position="1075"/>
    </location>
</feature>
<comment type="similarity">
    <text evidence="3 12">Belongs to the PIGG/PIGN/PIGO family. PIGG subfamily.</text>
</comment>
<feature type="transmembrane region" description="Helical" evidence="12">
    <location>
        <begin position="973"/>
        <end position="993"/>
    </location>
</feature>
<evidence type="ECO:0000256" key="9">
    <source>
        <dbReference type="ARBA" id="ARBA00022989"/>
    </source>
</evidence>
<dbReference type="InterPro" id="IPR045687">
    <property type="entry name" value="PIGG/GPI7_C"/>
</dbReference>
<evidence type="ECO:0000256" key="5">
    <source>
        <dbReference type="ARBA" id="ARBA00022502"/>
    </source>
</evidence>
<name>A0A9W8M719_9FUNG</name>
<dbReference type="PANTHER" id="PTHR23072:SF0">
    <property type="entry name" value="GPI ETHANOLAMINE PHOSPHATE TRANSFERASE 2"/>
    <property type="match status" value="1"/>
</dbReference>
<dbReference type="Pfam" id="PF19316">
    <property type="entry name" value="PIGO_PIGG"/>
    <property type="match status" value="2"/>
</dbReference>
<keyword evidence="6 12" id="KW-0808">Transferase</keyword>
<dbReference type="InterPro" id="IPR002591">
    <property type="entry name" value="Phosphodiest/P_Trfase"/>
</dbReference>
<keyword evidence="10 12" id="KW-0472">Membrane</keyword>
<keyword evidence="11" id="KW-0325">Glycoprotein</keyword>
<feature type="transmembrane region" description="Helical" evidence="12">
    <location>
        <begin position="803"/>
        <end position="822"/>
    </location>
</feature>
<keyword evidence="5 12" id="KW-0337">GPI-anchor biosynthesis</keyword>
<feature type="transmembrane region" description="Helical" evidence="12">
    <location>
        <begin position="469"/>
        <end position="490"/>
    </location>
</feature>
<dbReference type="EMBL" id="JANBUY010000031">
    <property type="protein sequence ID" value="KAJ2866744.1"/>
    <property type="molecule type" value="Genomic_DNA"/>
</dbReference>
<dbReference type="SMART" id="SM01269">
    <property type="entry name" value="Lipid_DES"/>
    <property type="match status" value="1"/>
</dbReference>
<dbReference type="InterPro" id="IPR039527">
    <property type="entry name" value="PIGG/GPI7"/>
</dbReference>
<dbReference type="CDD" id="cd16024">
    <property type="entry name" value="GPI_EPT_2"/>
    <property type="match status" value="1"/>
</dbReference>
<evidence type="ECO:0000256" key="2">
    <source>
        <dbReference type="ARBA" id="ARBA00004687"/>
    </source>
</evidence>
<dbReference type="Gene3D" id="3.40.720.10">
    <property type="entry name" value="Alkaline Phosphatase, subunit A"/>
    <property type="match status" value="1"/>
</dbReference>
<sequence length="1403" mass="156885">MQGRRLCVLVAILLVELVGLGYFIKGFFPYKKSIPGFASRQDQPWDISQPLSGGSTAANTKAPDVEAQYDRLVIMLVDALRNDFVFGNNSAMSYTQGMLRSGNAIGFTAKALAPTVTMPRLKALMTGTVPNFLDAVLNIAESDTSSSLKYQDNLLWQLKNHSNKTINMFGDDTWLRLFPDMFARTDGTSSFFVADTVEVDRNVTRHVRPELERSDWDVTIFHYLGLDHIGHLAGPNSPLMRPKQKEMDDVVKDAFEIVSAQDEERMKRDKSAKPTLFVLLGDHAMNEIGNHGGNSQLETSTVFVFLGQGIRGQPLADKGKNALSKLLTTEVSQIDLVPTLALLFGVPIPKNNLGMPLRELLSSYSDSERLRMLQVSAHQMFGVVCTNDPTVREITLAEAASNTGGPVNCDNEGESTSGVLRCKYRRALAAHRRYAVSGSGTANKVERKYYDFMEHANEHLSRAFSGYDLGAMLTGMAIIGAATIALAALYQSSDKSGGIISTKAWSLRVSAPTAALLVTYLVCLWSSSLIEEEHQFWYFWTQTILALRVLTSTAAGDALRTVLQMGLFRIIRAWNQTGQKWTGEPDIRLYLNSSHTKLMWILVVATVLVINVAVHRLHMYLYPGPTRSAIARRLDTRSPAYALGTMTYRRNADEYKRRVAEAERARAAVLFSGADTSGLRTLVLTQRVFRAVVGYASFSALVYQMDRNHGWRELGVSEGVWSSVRWCVPADLAQVARLVYLCTALAAVAGVACTWYRAKVGVLEHSLGSHEFRASVAQAAALDLLVGMLPVLLLLSRPHNIPLFALFLAMFVLFWSQLQVVFGPRSLTSVADAREGNVSDVCGCLGVLRPSKLVAQFCLANASFFALGNSNSLASLDLSNAYTGVSRYNEGVVGLLMFASNWAGPLWWAVAALATLTLSKQGLTAQRAINTLVGVHLWQACTLLVLSIVVTLLRTHLFIWSVFSPRYLYQVGWLVGFYIICATCGGLLWLAGLAQAQLSMPSRVSSAAEEVEAMHKDEQFDMRFPSYLGFWKRSVPGLDEHPRFDMYDEPHKKRKQQILNDHPEIEELYGYDTNTVWITMATVCVQMGLAYVFGRILTDWHWTMVVVAYTVGGSFSTQIGIIFHEFTHNLCAATTLQNRWVGNFANIPLLVPLAQSFRRYHLEHHTYQGVYGYDPDLPLEWEIKLIGNDPVKKFFWLIIYGVMYIGRGLAQQKQLSRWELYNWAWSIACDVAIYKFCGLRGVLYLVISVLLGFGLHPGAAHFIQEHYTFRDGQETYSYYGSGNYFWLNIGYHNEHHDFPLVPWTKLPEIKRLAPEYYDDLAYHTSWCAVLYMFITSSLLAPQSRVVRTLDAHRYARKNLKVPSINEAKQLESAKDEFVARLKLAADMSMEKARARSIAKAKQQ</sequence>
<dbReference type="Pfam" id="PF08557">
    <property type="entry name" value="Lipid_DES"/>
    <property type="match status" value="1"/>
</dbReference>
<evidence type="ECO:0000259" key="13">
    <source>
        <dbReference type="SMART" id="SM01269"/>
    </source>
</evidence>
<evidence type="ECO:0000256" key="10">
    <source>
        <dbReference type="ARBA" id="ARBA00023136"/>
    </source>
</evidence>
<feature type="transmembrane region" description="Helical" evidence="12">
    <location>
        <begin position="892"/>
        <end position="916"/>
    </location>
</feature>
<feature type="transmembrane region" description="Helical" evidence="12">
    <location>
        <begin position="1320"/>
        <end position="1340"/>
    </location>
</feature>
<evidence type="ECO:0000256" key="8">
    <source>
        <dbReference type="ARBA" id="ARBA00022824"/>
    </source>
</evidence>
<evidence type="ECO:0000256" key="12">
    <source>
        <dbReference type="RuleBase" id="RU367106"/>
    </source>
</evidence>
<keyword evidence="15" id="KW-1185">Reference proteome</keyword>
<dbReference type="GO" id="GO:0006506">
    <property type="term" value="P:GPI anchor biosynthetic process"/>
    <property type="evidence" value="ECO:0007669"/>
    <property type="project" value="UniProtKB-KW"/>
</dbReference>
<dbReference type="GO" id="GO:0051267">
    <property type="term" value="F:CP2 mannose-ethanolamine phosphotransferase activity"/>
    <property type="evidence" value="ECO:0007669"/>
    <property type="project" value="TreeGrafter"/>
</dbReference>
<dbReference type="InterPro" id="IPR005804">
    <property type="entry name" value="FA_desaturase_dom"/>
</dbReference>
<evidence type="ECO:0000256" key="7">
    <source>
        <dbReference type="ARBA" id="ARBA00022692"/>
    </source>
</evidence>
<gene>
    <name evidence="14" type="primary">LAS21</name>
    <name evidence="14" type="ORF">GGH94_001314</name>
</gene>
<comment type="function">
    <text evidence="12">Ethanolamine phosphate transferase involved in glycosylphosphatidylinositol-anchor biosynthesis. Transfers ethanolamine phosphate to the GPI second mannose.</text>
</comment>
<keyword evidence="7 12" id="KW-0812">Transmembrane</keyword>
<evidence type="ECO:0000313" key="15">
    <source>
        <dbReference type="Proteomes" id="UP001140074"/>
    </source>
</evidence>
<dbReference type="InterPro" id="IPR017850">
    <property type="entry name" value="Alkaline_phosphatase_core_sf"/>
</dbReference>
<evidence type="ECO:0000256" key="1">
    <source>
        <dbReference type="ARBA" id="ARBA00004477"/>
    </source>
</evidence>
<dbReference type="SUPFAM" id="SSF53649">
    <property type="entry name" value="Alkaline phosphatase-like"/>
    <property type="match status" value="1"/>
</dbReference>
<feature type="transmembrane region" description="Helical" evidence="12">
    <location>
        <begin position="1242"/>
        <end position="1263"/>
    </location>
</feature>
<dbReference type="GO" id="GO:0005789">
    <property type="term" value="C:endoplasmic reticulum membrane"/>
    <property type="evidence" value="ECO:0007669"/>
    <property type="project" value="UniProtKB-SubCell"/>
</dbReference>
<feature type="transmembrane region" description="Helical" evidence="12">
    <location>
        <begin position="1075"/>
        <end position="1094"/>
    </location>
</feature>
<evidence type="ECO:0000256" key="11">
    <source>
        <dbReference type="ARBA" id="ARBA00023180"/>
    </source>
</evidence>
<keyword evidence="8 12" id="KW-0256">Endoplasmic reticulum</keyword>
<feature type="transmembrane region" description="Helical" evidence="12">
    <location>
        <begin position="928"/>
        <end position="953"/>
    </location>
</feature>
<reference evidence="14" key="1">
    <citation type="submission" date="2022-07" db="EMBL/GenBank/DDBJ databases">
        <title>Phylogenomic reconstructions and comparative analyses of Kickxellomycotina fungi.</title>
        <authorList>
            <person name="Reynolds N.K."/>
            <person name="Stajich J.E."/>
            <person name="Barry K."/>
            <person name="Grigoriev I.V."/>
            <person name="Crous P."/>
            <person name="Smith M.E."/>
        </authorList>
    </citation>
    <scope>NUCLEOTIDE SEQUENCE</scope>
    <source>
        <strain evidence="14">RSA 476</strain>
    </source>
</reference>
<dbReference type="InterPro" id="IPR013866">
    <property type="entry name" value="Sphingolipid_d4-desaturase_N"/>
</dbReference>
<protein>
    <recommendedName>
        <fullName evidence="4 12">GPI ethanolamine phosphate transferase 2</fullName>
    </recommendedName>
</protein>
<dbReference type="InterPro" id="IPR037674">
    <property type="entry name" value="PIG-G_N"/>
</dbReference>
<evidence type="ECO:0000313" key="14">
    <source>
        <dbReference type="EMBL" id="KAJ2866744.1"/>
    </source>
</evidence>
<dbReference type="Proteomes" id="UP001140074">
    <property type="component" value="Unassembled WGS sequence"/>
</dbReference>
<organism evidence="14 15">
    <name type="scientific">Coemansia aciculifera</name>
    <dbReference type="NCBI Taxonomy" id="417176"/>
    <lineage>
        <taxon>Eukaryota</taxon>
        <taxon>Fungi</taxon>
        <taxon>Fungi incertae sedis</taxon>
        <taxon>Zoopagomycota</taxon>
        <taxon>Kickxellomycotina</taxon>
        <taxon>Kickxellomycetes</taxon>
        <taxon>Kickxellales</taxon>
        <taxon>Kickxellaceae</taxon>
        <taxon>Coemansia</taxon>
    </lineage>
</organism>
<dbReference type="Pfam" id="PF00487">
    <property type="entry name" value="FA_desaturase"/>
    <property type="match status" value="1"/>
</dbReference>
<evidence type="ECO:0000256" key="6">
    <source>
        <dbReference type="ARBA" id="ARBA00022679"/>
    </source>
</evidence>
<feature type="transmembrane region" description="Helical" evidence="12">
    <location>
        <begin position="598"/>
        <end position="617"/>
    </location>
</feature>
<feature type="transmembrane region" description="Helical" evidence="12">
    <location>
        <begin position="511"/>
        <end position="530"/>
    </location>
</feature>
<accession>A0A9W8M719</accession>
<comment type="caution">
    <text evidence="14">The sequence shown here is derived from an EMBL/GenBank/DDBJ whole genome shotgun (WGS) entry which is preliminary data.</text>
</comment>
<comment type="subcellular location">
    <subcellularLocation>
        <location evidence="1 12">Endoplasmic reticulum membrane</location>
        <topology evidence="1 12">Multi-pass membrane protein</topology>
    </subcellularLocation>
</comment>